<name>A0A5J4V7C1_9EUKA</name>
<dbReference type="EMBL" id="SNRW01009373">
    <property type="protein sequence ID" value="KAA6378101.1"/>
    <property type="molecule type" value="Genomic_DNA"/>
</dbReference>
<feature type="non-terminal residue" evidence="1">
    <location>
        <position position="1"/>
    </location>
</feature>
<evidence type="ECO:0000313" key="2">
    <source>
        <dbReference type="Proteomes" id="UP000324800"/>
    </source>
</evidence>
<sequence length="32" mass="3545">FRAVSVAVQIKKKLAPKMTVLIYACLLLIQVS</sequence>
<comment type="caution">
    <text evidence="1">The sequence shown here is derived from an EMBL/GenBank/DDBJ whole genome shotgun (WGS) entry which is preliminary data.</text>
</comment>
<dbReference type="AlphaFoldDB" id="A0A5J4V7C1"/>
<dbReference type="Proteomes" id="UP000324800">
    <property type="component" value="Unassembled WGS sequence"/>
</dbReference>
<gene>
    <name evidence="1" type="ORF">EZS28_026372</name>
</gene>
<organism evidence="1 2">
    <name type="scientific">Streblomastix strix</name>
    <dbReference type="NCBI Taxonomy" id="222440"/>
    <lineage>
        <taxon>Eukaryota</taxon>
        <taxon>Metamonada</taxon>
        <taxon>Preaxostyla</taxon>
        <taxon>Oxymonadida</taxon>
        <taxon>Streblomastigidae</taxon>
        <taxon>Streblomastix</taxon>
    </lineage>
</organism>
<protein>
    <submittedName>
        <fullName evidence="1">Uncharacterized protein</fullName>
    </submittedName>
</protein>
<evidence type="ECO:0000313" key="1">
    <source>
        <dbReference type="EMBL" id="KAA6378101.1"/>
    </source>
</evidence>
<accession>A0A5J4V7C1</accession>
<reference evidence="1 2" key="1">
    <citation type="submission" date="2019-03" db="EMBL/GenBank/DDBJ databases">
        <title>Single cell metagenomics reveals metabolic interactions within the superorganism composed of flagellate Streblomastix strix and complex community of Bacteroidetes bacteria on its surface.</title>
        <authorList>
            <person name="Treitli S.C."/>
            <person name="Kolisko M."/>
            <person name="Husnik F."/>
            <person name="Keeling P."/>
            <person name="Hampl V."/>
        </authorList>
    </citation>
    <scope>NUCLEOTIDE SEQUENCE [LARGE SCALE GENOMIC DNA]</scope>
    <source>
        <strain evidence="1">ST1C</strain>
    </source>
</reference>
<proteinExistence type="predicted"/>